<evidence type="ECO:0000313" key="2">
    <source>
        <dbReference type="EMBL" id="KAK0170944.1"/>
    </source>
</evidence>
<protein>
    <recommendedName>
        <fullName evidence="1">Methyltransferase type 12 domain-containing protein</fullName>
    </recommendedName>
</protein>
<gene>
    <name evidence="2" type="ORF">PV328_008720</name>
</gene>
<reference evidence="2" key="2">
    <citation type="submission" date="2023-03" db="EMBL/GenBank/DDBJ databases">
        <authorList>
            <person name="Inwood S.N."/>
            <person name="Skelly J.G."/>
            <person name="Guhlin J."/>
            <person name="Harrop T.W.R."/>
            <person name="Goldson S.G."/>
            <person name="Dearden P.K."/>
        </authorList>
    </citation>
    <scope>NUCLEOTIDE SEQUENCE</scope>
    <source>
        <strain evidence="2">Irish</strain>
        <tissue evidence="2">Whole body</tissue>
    </source>
</reference>
<dbReference type="Gene3D" id="3.40.50.150">
    <property type="entry name" value="Vaccinia Virus protein VP39"/>
    <property type="match status" value="1"/>
</dbReference>
<dbReference type="SUPFAM" id="SSF53335">
    <property type="entry name" value="S-adenosyl-L-methionine-dependent methyltransferases"/>
    <property type="match status" value="1"/>
</dbReference>
<dbReference type="InterPro" id="IPR013217">
    <property type="entry name" value="Methyltransf_12"/>
</dbReference>
<dbReference type="InterPro" id="IPR029063">
    <property type="entry name" value="SAM-dependent_MTases_sf"/>
</dbReference>
<dbReference type="Proteomes" id="UP001168990">
    <property type="component" value="Unassembled WGS sequence"/>
</dbReference>
<evidence type="ECO:0000313" key="3">
    <source>
        <dbReference type="Proteomes" id="UP001168990"/>
    </source>
</evidence>
<dbReference type="PANTHER" id="PTHR43861:SF1">
    <property type="entry name" value="TRANS-ACONITATE 2-METHYLTRANSFERASE"/>
    <property type="match status" value="1"/>
</dbReference>
<dbReference type="AlphaFoldDB" id="A0AA39FKF7"/>
<accession>A0AA39FKF7</accession>
<dbReference type="EMBL" id="JAQQBS010000003">
    <property type="protein sequence ID" value="KAK0170944.1"/>
    <property type="molecule type" value="Genomic_DNA"/>
</dbReference>
<proteinExistence type="predicted"/>
<reference evidence="2" key="1">
    <citation type="journal article" date="2023" name="bioRxiv">
        <title>Scaffold-level genome assemblies of two parasitoid biocontrol wasps reveal the parthenogenesis mechanism and an associated novel virus.</title>
        <authorList>
            <person name="Inwood S."/>
            <person name="Skelly J."/>
            <person name="Guhlin J."/>
            <person name="Harrop T."/>
            <person name="Goldson S."/>
            <person name="Dearden P."/>
        </authorList>
    </citation>
    <scope>NUCLEOTIDE SEQUENCE</scope>
    <source>
        <strain evidence="2">Irish</strain>
        <tissue evidence="2">Whole body</tissue>
    </source>
</reference>
<dbReference type="CDD" id="cd02440">
    <property type="entry name" value="AdoMet_MTases"/>
    <property type="match status" value="1"/>
</dbReference>
<name>A0AA39FKF7_9HYME</name>
<keyword evidence="3" id="KW-1185">Reference proteome</keyword>
<organism evidence="2 3">
    <name type="scientific">Microctonus aethiopoides</name>
    <dbReference type="NCBI Taxonomy" id="144406"/>
    <lineage>
        <taxon>Eukaryota</taxon>
        <taxon>Metazoa</taxon>
        <taxon>Ecdysozoa</taxon>
        <taxon>Arthropoda</taxon>
        <taxon>Hexapoda</taxon>
        <taxon>Insecta</taxon>
        <taxon>Pterygota</taxon>
        <taxon>Neoptera</taxon>
        <taxon>Endopterygota</taxon>
        <taxon>Hymenoptera</taxon>
        <taxon>Apocrita</taxon>
        <taxon>Ichneumonoidea</taxon>
        <taxon>Braconidae</taxon>
        <taxon>Euphorinae</taxon>
        <taxon>Microctonus</taxon>
    </lineage>
</organism>
<dbReference type="PANTHER" id="PTHR43861">
    <property type="entry name" value="TRANS-ACONITATE 2-METHYLTRANSFERASE-RELATED"/>
    <property type="match status" value="1"/>
</dbReference>
<evidence type="ECO:0000259" key="1">
    <source>
        <dbReference type="Pfam" id="PF08242"/>
    </source>
</evidence>
<sequence length="264" mass="30413">MEGDSYTVAHDLQRRDASDIVEEFTDELAAMHGTCIDIGCGPGNITNDLILTKLPNDANIIGVDISNSMIKKAQENHNNEKRLKFFPLNIETDCFPITEIEKYDSAVSFYCLHWCQNMRKTLNNIYKLLRPGGHGLVMFLSYNDGFEAYKRIQNNPRFKMYLEDTMKYVPAFQNCSNPRAIMKKLLEETGFEVLHCSNREKTYIYESIETLQNHIIAVNPFVHRMPDDIKNEYVNEITKEIARDVTVALRSIDITNAAAIFHHH</sequence>
<feature type="domain" description="Methyltransferase type 12" evidence="1">
    <location>
        <begin position="36"/>
        <end position="134"/>
    </location>
</feature>
<dbReference type="Pfam" id="PF08242">
    <property type="entry name" value="Methyltransf_12"/>
    <property type="match status" value="1"/>
</dbReference>
<comment type="caution">
    <text evidence="2">The sequence shown here is derived from an EMBL/GenBank/DDBJ whole genome shotgun (WGS) entry which is preliminary data.</text>
</comment>